<sequence>MNFIKHIERLQLINKLVREEKTGSPEELSARLGISRRQLYNHLESLKDMGLEVTFSRKINSFHYVEEKHLEMTFTLKVIGPEETENIYGGTYIPIIPEWWPLPEWEWINEAV</sequence>
<evidence type="ECO:0000259" key="1">
    <source>
        <dbReference type="Pfam" id="PF08279"/>
    </source>
</evidence>
<proteinExistence type="predicted"/>
<dbReference type="InterPro" id="IPR013196">
    <property type="entry name" value="HTH_11"/>
</dbReference>
<organism evidence="2 3">
    <name type="scientific">Echinicola strongylocentroti</name>
    <dbReference type="NCBI Taxonomy" id="1795355"/>
    <lineage>
        <taxon>Bacteria</taxon>
        <taxon>Pseudomonadati</taxon>
        <taxon>Bacteroidota</taxon>
        <taxon>Cytophagia</taxon>
        <taxon>Cytophagales</taxon>
        <taxon>Cyclobacteriaceae</taxon>
        <taxon>Echinicola</taxon>
    </lineage>
</organism>
<dbReference type="InterPro" id="IPR036390">
    <property type="entry name" value="WH_DNA-bd_sf"/>
</dbReference>
<feature type="domain" description="Helix-turn-helix type 11" evidence="1">
    <location>
        <begin position="9"/>
        <end position="56"/>
    </location>
</feature>
<accession>A0A2Z4IK37</accession>
<keyword evidence="3" id="KW-1185">Reference proteome</keyword>
<reference evidence="2 3" key="1">
    <citation type="submission" date="2018-06" db="EMBL/GenBank/DDBJ databases">
        <title>Echinicola strongylocentroti sp. nov., isolated from a sea urchin Strongylocentrotus intermedius.</title>
        <authorList>
            <person name="Bae S.S."/>
        </authorList>
    </citation>
    <scope>NUCLEOTIDE SEQUENCE [LARGE SCALE GENOMIC DNA]</scope>
    <source>
        <strain evidence="2 3">MEBiC08714</strain>
    </source>
</reference>
<dbReference type="GO" id="GO:0003677">
    <property type="term" value="F:DNA binding"/>
    <property type="evidence" value="ECO:0007669"/>
    <property type="project" value="UniProtKB-KW"/>
</dbReference>
<dbReference type="Pfam" id="PF08279">
    <property type="entry name" value="HTH_11"/>
    <property type="match status" value="1"/>
</dbReference>
<evidence type="ECO:0000313" key="2">
    <source>
        <dbReference type="EMBL" id="AWW31305.1"/>
    </source>
</evidence>
<dbReference type="EMBL" id="CP030041">
    <property type="protein sequence ID" value="AWW31305.1"/>
    <property type="molecule type" value="Genomic_DNA"/>
</dbReference>
<evidence type="ECO:0000313" key="3">
    <source>
        <dbReference type="Proteomes" id="UP000248688"/>
    </source>
</evidence>
<dbReference type="Gene3D" id="1.10.10.10">
    <property type="entry name" value="Winged helix-like DNA-binding domain superfamily/Winged helix DNA-binding domain"/>
    <property type="match status" value="1"/>
</dbReference>
<dbReference type="KEGG" id="est:DN752_14870"/>
<keyword evidence="2" id="KW-0238">DNA-binding</keyword>
<dbReference type="AlphaFoldDB" id="A0A2Z4IK37"/>
<dbReference type="Proteomes" id="UP000248688">
    <property type="component" value="Chromosome"/>
</dbReference>
<dbReference type="RefSeq" id="WP_112784681.1">
    <property type="nucleotide sequence ID" value="NZ_CP030041.1"/>
</dbReference>
<dbReference type="OrthoDB" id="1163801at2"/>
<dbReference type="SUPFAM" id="SSF46785">
    <property type="entry name" value="Winged helix' DNA-binding domain"/>
    <property type="match status" value="1"/>
</dbReference>
<protein>
    <submittedName>
        <fullName evidence="2">DNA-binding protein</fullName>
    </submittedName>
</protein>
<gene>
    <name evidence="2" type="ORF">DN752_14870</name>
</gene>
<name>A0A2Z4IK37_9BACT</name>
<dbReference type="InterPro" id="IPR036388">
    <property type="entry name" value="WH-like_DNA-bd_sf"/>
</dbReference>